<reference evidence="16 17" key="1">
    <citation type="submission" date="2024-04" db="EMBL/GenBank/DDBJ databases">
        <title>genome sequences of Mucor flavus KT1a and Helicostylum pulchrum KT1b strains isolated from the surface of a dry-aged beef.</title>
        <authorList>
            <person name="Toyotome T."/>
            <person name="Hosono M."/>
            <person name="Torimaru M."/>
            <person name="Fukuda K."/>
            <person name="Mikami N."/>
        </authorList>
    </citation>
    <scope>NUCLEOTIDE SEQUENCE [LARGE SCALE GENOMIC DNA]</scope>
    <source>
        <strain evidence="16 17">KT1a</strain>
    </source>
</reference>
<feature type="region of interest" description="Disordered" evidence="13">
    <location>
        <begin position="518"/>
        <end position="546"/>
    </location>
</feature>
<dbReference type="Pfam" id="PF00611">
    <property type="entry name" value="FCH"/>
    <property type="match status" value="1"/>
</dbReference>
<dbReference type="Pfam" id="PF00620">
    <property type="entry name" value="RhoGAP"/>
    <property type="match status" value="1"/>
</dbReference>
<feature type="compositionally biased region" description="Basic and acidic residues" evidence="13">
    <location>
        <begin position="526"/>
        <end position="538"/>
    </location>
</feature>
<dbReference type="InterPro" id="IPR008936">
    <property type="entry name" value="Rho_GTPase_activation_prot"/>
</dbReference>
<evidence type="ECO:0000256" key="13">
    <source>
        <dbReference type="SAM" id="MobiDB-lite"/>
    </source>
</evidence>
<dbReference type="InterPro" id="IPR027267">
    <property type="entry name" value="AH/BAR_dom_sf"/>
</dbReference>
<evidence type="ECO:0000256" key="1">
    <source>
        <dbReference type="ARBA" id="ARBA00004273"/>
    </source>
</evidence>
<evidence type="ECO:0000256" key="3">
    <source>
        <dbReference type="ARBA" id="ARBA00022448"/>
    </source>
</evidence>
<keyword evidence="5" id="KW-0138">CF(0)</keyword>
<keyword evidence="3" id="KW-0813">Transport</keyword>
<dbReference type="InterPro" id="IPR000198">
    <property type="entry name" value="RhoGAP_dom"/>
</dbReference>
<feature type="domain" description="Rho-GAP" evidence="14">
    <location>
        <begin position="1650"/>
        <end position="1848"/>
    </location>
</feature>
<dbReference type="Pfam" id="PF05680">
    <property type="entry name" value="ATP-synt_E"/>
    <property type="match status" value="1"/>
</dbReference>
<dbReference type="EMBL" id="BAABUK010000006">
    <property type="protein sequence ID" value="GAA5810145.1"/>
    <property type="molecule type" value="Genomic_DNA"/>
</dbReference>
<comment type="subcellular location">
    <subcellularLocation>
        <location evidence="1">Mitochondrion inner membrane</location>
    </subcellularLocation>
</comment>
<dbReference type="SUPFAM" id="SSF103657">
    <property type="entry name" value="BAR/IMD domain-like"/>
    <property type="match status" value="1"/>
</dbReference>
<dbReference type="InterPro" id="IPR001060">
    <property type="entry name" value="FCH_dom"/>
</dbReference>
<sequence>MVNSAVANVGRWSALAVGLFYGYTHNISLQNQAEQKKIEAEYHRKELLIEQARLAYAKKQSGVVDVPAAVIIFDVESPDFDFEKATLVAMHAYMTSHQEDDDWELDINLGLRLRNNVFRRKGVYSMEPDKELELACERYKYPYQQYYSDDDDTNSSVTSGTLSEVDKYSEIDVTLNELDDFMYDDPPQKIIRTSALNYDFSGFPGVVQKISTNRYQEVQDNDDWNDDIDIPTKGILSLNHTEKIYDQHLSLDDISITLPPATTNKSTGTSSRPLSKFHYAVEREEDDDDMSGLDFPENMTVLPKRLDEKKKYTPVPFTKTLPTSSLLKKLPAKKSSFLSSIHRENDDDDFCDGLLIKEKAFNFPSSSSLKITPQRTKSKEPSQFVSRLARPSPLLNNSSKQSDHAIALSRKSNLPVKPRVTPAPSTSSSRHTFLSGTKASRQREADIAASKSRVKNTPLLLKKSLQKTTDTTEKKSAVGYTLIAKPKTKKATNYCTRLDNIDNLNDLPSKLPNNRKFVFQQPRTHPKGESKSDPDRPWRRNMQTISGKSRVKLIQPNEQNLKKEYNDMKYDDSTHCWKGNETSLIDFQEKPIHRRPMLISNRQQKNAPSRYAAVVGSSMIFDAEHQKWVSASGAAAEYNELDTIEDLRDELKCSPASSCSRNVYRSANLSAQKSREFEFSVERKRQIMAEQEEHETFMENWPIRIRMPGRKNNFMIPTAKETVNGETTWGAKVKQPIDPNKKNRVTPSKLMSSAKADLRRYFSEYLRLVLDHVHGTIDKTNSNTNKYRYVITMENCYQFFDNKSEMCYIAQLAGIVSKEDPVERLLFISRDTAAAMYFEKEHFSSTTANINHVLLINMYDDICSLSLMEHTKISGRKIHSKDEQDTGLFRNVRSVRSATFDFNFINRIVSYLNRYVSENNCITCSKSHEVYTPTYYTELEKGFLDYIKTRLNFYDYSKVQKISITDSGCCIASIKVYDLLEYVFLPAARDLAFEINRFASQTDMQKYFSFNKVILSGTLLETNVSNYKCLESIVINYISKAMNIDVRYISPSKHNGREALLGAAIYGNHPEKFTERVARISYAVNVRAYKLKEFEASVKNKIEEEKKTSKDEKDLKKKIYEAESAVGHSIHKNVDLFYQSPHDPSLYTSAFDRKKDDLTYLIRRGDKILEKNEHEGIFKTFYAYEDCIAYTNNDNLGKFQQFEVYVKRDEDNPMTAGRCPRLLFNVCLIFDSNEAKFEVRTDSDFGNMIPKWRFEDNFLVANIYDNRQFIKVGDSTNAEAGTLTTDEVDVVDIAEVGDIPIIEISDSSLKTMSNNTIVRKKIDNSTTFTEASYSPNDLITQMAELEGGLHALLEKVKGDSQMTKDISTFLKKRAFLEESYGRDMVKVAQATAEAFDKAHPKSGTFGDVWISMLKVHENIGNQRIKFAASISDSAEDLLSLGRNIEKDRKKIKDAGMHYEKLVSDSDLLLEKSKQKFENSNEEWGRAVSQRNQEPTQPTKKNLFRSSRTPAQLDKTEVDCRNKMDTADAQYKSQQKKTIQTHAEYYESHLPKVLKDLKAVDDECSVALRYQLASYSYTYEQALTEDGLALDNDQGNGLRGLITKIDKDADWIEFVRLCTERSGKIQKNEIIPQEHMLSTNANYSNNKVFGVHLEQQAEMSEDMVPDILKRCATVVEQYALSSVGIYRISGISSRIQKIKFKFENSDPNPISEEDLSDINNVTGVLKLWFRELPDPLFPSASYHQFLEAAKLPDDRTRVIGLHTVINELSDAHYATLKYLMCHLHKVQSYQRFNKMGAANLATIFGLTLMSSESGSQAQMIAVHDNQRIAESQLQAKVVQTILENYAEIFEDE</sequence>
<dbReference type="PROSITE" id="PS50238">
    <property type="entry name" value="RHOGAP"/>
    <property type="match status" value="1"/>
</dbReference>
<keyword evidence="11" id="KW-0066">ATP synthesis</keyword>
<dbReference type="PANTHER" id="PTHR23176:SF134">
    <property type="entry name" value="RHO-TYPE GTPASE-ACTIVATING PROTEIN"/>
    <property type="match status" value="1"/>
</dbReference>
<evidence type="ECO:0000259" key="15">
    <source>
        <dbReference type="PROSITE" id="PS51741"/>
    </source>
</evidence>
<evidence type="ECO:0000259" key="14">
    <source>
        <dbReference type="PROSITE" id="PS50238"/>
    </source>
</evidence>
<gene>
    <name evidence="16" type="ORF">MFLAVUS_003564</name>
</gene>
<evidence type="ECO:0000256" key="5">
    <source>
        <dbReference type="ARBA" id="ARBA00022547"/>
    </source>
</evidence>
<feature type="compositionally biased region" description="Polar residues" evidence="13">
    <location>
        <begin position="423"/>
        <end position="439"/>
    </location>
</feature>
<evidence type="ECO:0000256" key="9">
    <source>
        <dbReference type="ARBA" id="ARBA00023128"/>
    </source>
</evidence>
<comment type="caution">
    <text evidence="16">The sequence shown here is derived from an EMBL/GenBank/DDBJ whole genome shotgun (WGS) entry which is preliminary data.</text>
</comment>
<keyword evidence="9" id="KW-0496">Mitochondrion</keyword>
<dbReference type="Gene3D" id="1.10.555.10">
    <property type="entry name" value="Rho GTPase activation protein"/>
    <property type="match status" value="1"/>
</dbReference>
<feature type="compositionally biased region" description="Polar residues" evidence="13">
    <location>
        <begin position="1488"/>
        <end position="1501"/>
    </location>
</feature>
<dbReference type="InterPro" id="IPR050729">
    <property type="entry name" value="Rho-GAP"/>
</dbReference>
<keyword evidence="8" id="KW-0406">Ion transport</keyword>
<dbReference type="SUPFAM" id="SSF48350">
    <property type="entry name" value="GTPase activation domain, GAP"/>
    <property type="match status" value="1"/>
</dbReference>
<evidence type="ECO:0000256" key="12">
    <source>
        <dbReference type="PROSITE-ProRule" id="PRU01077"/>
    </source>
</evidence>
<dbReference type="InterPro" id="IPR031160">
    <property type="entry name" value="F_BAR_dom"/>
</dbReference>
<keyword evidence="6" id="KW-0375">Hydrogen ion transport</keyword>
<keyword evidence="7" id="KW-0999">Mitochondrion inner membrane</keyword>
<dbReference type="InterPro" id="IPR008386">
    <property type="entry name" value="ATP_synth_F0_esu_mt"/>
</dbReference>
<keyword evidence="10" id="KW-0472">Membrane</keyword>
<dbReference type="PANTHER" id="PTHR23176">
    <property type="entry name" value="RHO/RAC/CDC GTPASE-ACTIVATING PROTEIN"/>
    <property type="match status" value="1"/>
</dbReference>
<evidence type="ECO:0000256" key="2">
    <source>
        <dbReference type="ARBA" id="ARBA00007333"/>
    </source>
</evidence>
<evidence type="ECO:0008006" key="18">
    <source>
        <dbReference type="Google" id="ProtNLM"/>
    </source>
</evidence>
<evidence type="ECO:0000313" key="16">
    <source>
        <dbReference type="EMBL" id="GAA5810145.1"/>
    </source>
</evidence>
<dbReference type="Gene3D" id="1.20.1270.60">
    <property type="entry name" value="Arfaptin homology (AH) domain/BAR domain"/>
    <property type="match status" value="1"/>
</dbReference>
<evidence type="ECO:0000256" key="4">
    <source>
        <dbReference type="ARBA" id="ARBA00022468"/>
    </source>
</evidence>
<feature type="domain" description="F-BAR" evidence="15">
    <location>
        <begin position="1331"/>
        <end position="1609"/>
    </location>
</feature>
<keyword evidence="12" id="KW-0175">Coiled coil</keyword>
<evidence type="ECO:0000313" key="17">
    <source>
        <dbReference type="Proteomes" id="UP001473302"/>
    </source>
</evidence>
<keyword evidence="17" id="KW-1185">Reference proteome</keyword>
<protein>
    <recommendedName>
        <fullName evidence="18">ATP synthase subunit e, mitochondrial</fullName>
    </recommendedName>
</protein>
<feature type="region of interest" description="Disordered" evidence="13">
    <location>
        <begin position="389"/>
        <end position="451"/>
    </location>
</feature>
<evidence type="ECO:0000256" key="10">
    <source>
        <dbReference type="ARBA" id="ARBA00023136"/>
    </source>
</evidence>
<accession>A0ABP9YTH9</accession>
<comment type="similarity">
    <text evidence="2">Belongs to the ATPase e subunit family.</text>
</comment>
<organism evidence="16 17">
    <name type="scientific">Mucor flavus</name>
    <dbReference type="NCBI Taxonomy" id="439312"/>
    <lineage>
        <taxon>Eukaryota</taxon>
        <taxon>Fungi</taxon>
        <taxon>Fungi incertae sedis</taxon>
        <taxon>Mucoromycota</taxon>
        <taxon>Mucoromycotina</taxon>
        <taxon>Mucoromycetes</taxon>
        <taxon>Mucorales</taxon>
        <taxon>Mucorineae</taxon>
        <taxon>Mucoraceae</taxon>
        <taxon>Mucor</taxon>
    </lineage>
</organism>
<feature type="region of interest" description="Disordered" evidence="13">
    <location>
        <begin position="1479"/>
        <end position="1501"/>
    </location>
</feature>
<keyword evidence="4" id="KW-0343">GTPase activation</keyword>
<proteinExistence type="inferred from homology"/>
<evidence type="ECO:0000256" key="11">
    <source>
        <dbReference type="ARBA" id="ARBA00023310"/>
    </source>
</evidence>
<dbReference type="Proteomes" id="UP001473302">
    <property type="component" value="Unassembled WGS sequence"/>
</dbReference>
<dbReference type="SMART" id="SM00324">
    <property type="entry name" value="RhoGAP"/>
    <property type="match status" value="1"/>
</dbReference>
<evidence type="ECO:0000256" key="7">
    <source>
        <dbReference type="ARBA" id="ARBA00022792"/>
    </source>
</evidence>
<name>A0ABP9YTH9_9FUNG</name>
<dbReference type="SMART" id="SM00055">
    <property type="entry name" value="FCH"/>
    <property type="match status" value="1"/>
</dbReference>
<dbReference type="PROSITE" id="PS51741">
    <property type="entry name" value="F_BAR"/>
    <property type="match status" value="1"/>
</dbReference>
<evidence type="ECO:0000256" key="8">
    <source>
        <dbReference type="ARBA" id="ARBA00023065"/>
    </source>
</evidence>
<evidence type="ECO:0000256" key="6">
    <source>
        <dbReference type="ARBA" id="ARBA00022781"/>
    </source>
</evidence>